<organism evidence="3 4">
    <name type="scientific">Mycolicibacterium obuense</name>
    <dbReference type="NCBI Taxonomy" id="1807"/>
    <lineage>
        <taxon>Bacteria</taxon>
        <taxon>Bacillati</taxon>
        <taxon>Actinomycetota</taxon>
        <taxon>Actinomycetes</taxon>
        <taxon>Mycobacteriales</taxon>
        <taxon>Mycobacteriaceae</taxon>
        <taxon>Mycolicibacterium</taxon>
    </lineage>
</organism>
<name>A0A0M2JU75_9MYCO</name>
<dbReference type="EMBL" id="LAUZ02000013">
    <property type="protein sequence ID" value="KKE98289.1"/>
    <property type="molecule type" value="Genomic_DNA"/>
</dbReference>
<sequence length="185" mass="19453">MTTGTDMRLRLCAAAAFAVLAAVTGGCSSMSPPPEDTASATPSAQGLPDDQARAQVVDAAKEIAQAANLRVTYATFEWEWCNDQGEPPYHGRVDVAYEVPAGTESAAMAKQVATVAARQPGWAPGPPPGLNPYGEVVHKGGVMAIASVGNYPQRGSLQIFGECRNMTDHRDDSALHDITGEVQNR</sequence>
<dbReference type="STRING" id="1807.MOBUDSM44075_01875"/>
<evidence type="ECO:0000256" key="1">
    <source>
        <dbReference type="SAM" id="MobiDB-lite"/>
    </source>
</evidence>
<protein>
    <recommendedName>
        <fullName evidence="5">Lipoprotein LppJ</fullName>
    </recommendedName>
</protein>
<dbReference type="AlphaFoldDB" id="A0A0M2JU75"/>
<evidence type="ECO:0000313" key="3">
    <source>
        <dbReference type="EMBL" id="KKE98289.1"/>
    </source>
</evidence>
<feature type="signal peptide" evidence="2">
    <location>
        <begin position="1"/>
        <end position="21"/>
    </location>
</feature>
<keyword evidence="2" id="KW-0732">Signal</keyword>
<dbReference type="PATRIC" id="fig|1807.13.peg.1597"/>
<accession>A0A0M2JU75</accession>
<reference evidence="3 4" key="1">
    <citation type="journal article" date="2015" name="Genome Announc.">
        <title>Draft Genome Sequence of Mycobacterium obuense Strain UC1, Isolated from Patient Sputum.</title>
        <authorList>
            <person name="Greninger A.L."/>
            <person name="Cunningham G."/>
            <person name="Hsu E.D."/>
            <person name="Yu J.M."/>
            <person name="Chiu C.Y."/>
            <person name="Miller S."/>
        </authorList>
    </citation>
    <scope>NUCLEOTIDE SEQUENCE [LARGE SCALE GENOMIC DNA]</scope>
    <source>
        <strain evidence="3 4">UC1</strain>
    </source>
</reference>
<proteinExistence type="predicted"/>
<evidence type="ECO:0000256" key="2">
    <source>
        <dbReference type="SAM" id="SignalP"/>
    </source>
</evidence>
<feature type="chain" id="PRO_5038640362" description="Lipoprotein LppJ" evidence="2">
    <location>
        <begin position="22"/>
        <end position="185"/>
    </location>
</feature>
<evidence type="ECO:0000313" key="4">
    <source>
        <dbReference type="Proteomes" id="UP000034150"/>
    </source>
</evidence>
<feature type="region of interest" description="Disordered" evidence="1">
    <location>
        <begin position="28"/>
        <end position="49"/>
    </location>
</feature>
<comment type="caution">
    <text evidence="3">The sequence shown here is derived from an EMBL/GenBank/DDBJ whole genome shotgun (WGS) entry which is preliminary data.</text>
</comment>
<evidence type="ECO:0008006" key="5">
    <source>
        <dbReference type="Google" id="ProtNLM"/>
    </source>
</evidence>
<gene>
    <name evidence="3" type="ORF">WN67_30070</name>
</gene>
<keyword evidence="4" id="KW-1185">Reference proteome</keyword>
<dbReference type="Proteomes" id="UP000034150">
    <property type="component" value="Unassembled WGS sequence"/>
</dbReference>